<dbReference type="Proteomes" id="UP000799750">
    <property type="component" value="Unassembled WGS sequence"/>
</dbReference>
<feature type="region of interest" description="Disordered" evidence="1">
    <location>
        <begin position="1"/>
        <end position="71"/>
    </location>
</feature>
<feature type="compositionally biased region" description="Basic and acidic residues" evidence="1">
    <location>
        <begin position="20"/>
        <end position="51"/>
    </location>
</feature>
<dbReference type="AlphaFoldDB" id="A0A6A6QIC0"/>
<name>A0A6A6QIC0_9PEZI</name>
<evidence type="ECO:0000313" key="3">
    <source>
        <dbReference type="Proteomes" id="UP000799750"/>
    </source>
</evidence>
<organism evidence="2 3">
    <name type="scientific">Lophium mytilinum</name>
    <dbReference type="NCBI Taxonomy" id="390894"/>
    <lineage>
        <taxon>Eukaryota</taxon>
        <taxon>Fungi</taxon>
        <taxon>Dikarya</taxon>
        <taxon>Ascomycota</taxon>
        <taxon>Pezizomycotina</taxon>
        <taxon>Dothideomycetes</taxon>
        <taxon>Pleosporomycetidae</taxon>
        <taxon>Mytilinidiales</taxon>
        <taxon>Mytilinidiaceae</taxon>
        <taxon>Lophium</taxon>
    </lineage>
</organism>
<gene>
    <name evidence="2" type="ORF">BU16DRAFT_529356</name>
</gene>
<feature type="compositionally biased region" description="Polar residues" evidence="1">
    <location>
        <begin position="52"/>
        <end position="71"/>
    </location>
</feature>
<accession>A0A6A6QIC0</accession>
<evidence type="ECO:0000256" key="1">
    <source>
        <dbReference type="SAM" id="MobiDB-lite"/>
    </source>
</evidence>
<proteinExistence type="predicted"/>
<sequence>MCLAPTLSSPTRAAGRRYAQSRDIKREAQRPSDGKDRAESQGLDPRRKEQPTQDFSSFTARSQSLLGQVAH</sequence>
<feature type="compositionally biased region" description="Polar residues" evidence="1">
    <location>
        <begin position="1"/>
        <end position="11"/>
    </location>
</feature>
<dbReference type="EMBL" id="MU004194">
    <property type="protein sequence ID" value="KAF2491962.1"/>
    <property type="molecule type" value="Genomic_DNA"/>
</dbReference>
<protein>
    <submittedName>
        <fullName evidence="2">Uncharacterized protein</fullName>
    </submittedName>
</protein>
<evidence type="ECO:0000313" key="2">
    <source>
        <dbReference type="EMBL" id="KAF2491962.1"/>
    </source>
</evidence>
<keyword evidence="3" id="KW-1185">Reference proteome</keyword>
<reference evidence="2" key="1">
    <citation type="journal article" date="2020" name="Stud. Mycol.">
        <title>101 Dothideomycetes genomes: a test case for predicting lifestyles and emergence of pathogens.</title>
        <authorList>
            <person name="Haridas S."/>
            <person name="Albert R."/>
            <person name="Binder M."/>
            <person name="Bloem J."/>
            <person name="Labutti K."/>
            <person name="Salamov A."/>
            <person name="Andreopoulos B."/>
            <person name="Baker S."/>
            <person name="Barry K."/>
            <person name="Bills G."/>
            <person name="Bluhm B."/>
            <person name="Cannon C."/>
            <person name="Castanera R."/>
            <person name="Culley D."/>
            <person name="Daum C."/>
            <person name="Ezra D."/>
            <person name="Gonzalez J."/>
            <person name="Henrissat B."/>
            <person name="Kuo A."/>
            <person name="Liang C."/>
            <person name="Lipzen A."/>
            <person name="Lutzoni F."/>
            <person name="Magnuson J."/>
            <person name="Mondo S."/>
            <person name="Nolan M."/>
            <person name="Ohm R."/>
            <person name="Pangilinan J."/>
            <person name="Park H.-J."/>
            <person name="Ramirez L."/>
            <person name="Alfaro M."/>
            <person name="Sun H."/>
            <person name="Tritt A."/>
            <person name="Yoshinaga Y."/>
            <person name="Zwiers L.-H."/>
            <person name="Turgeon B."/>
            <person name="Goodwin S."/>
            <person name="Spatafora J."/>
            <person name="Crous P."/>
            <person name="Grigoriev I."/>
        </authorList>
    </citation>
    <scope>NUCLEOTIDE SEQUENCE</scope>
    <source>
        <strain evidence="2">CBS 269.34</strain>
    </source>
</reference>